<dbReference type="PANTHER" id="PTHR43356:SF2">
    <property type="entry name" value="PHOSPHATE ACETYLTRANSFERASE"/>
    <property type="match status" value="1"/>
</dbReference>
<dbReference type="EC" id="2.3.1.8" evidence="5"/>
<keyword evidence="6" id="KW-1185">Reference proteome</keyword>
<reference evidence="5 6" key="1">
    <citation type="submission" date="2019-02" db="EMBL/GenBank/DDBJ databases">
        <title>Deep-cultivation of Planctomycetes and their phenomic and genomic characterization uncovers novel biology.</title>
        <authorList>
            <person name="Wiegand S."/>
            <person name="Jogler M."/>
            <person name="Boedeker C."/>
            <person name="Pinto D."/>
            <person name="Vollmers J."/>
            <person name="Rivas-Marin E."/>
            <person name="Kohn T."/>
            <person name="Peeters S.H."/>
            <person name="Heuer A."/>
            <person name="Rast P."/>
            <person name="Oberbeckmann S."/>
            <person name="Bunk B."/>
            <person name="Jeske O."/>
            <person name="Meyerdierks A."/>
            <person name="Storesund J.E."/>
            <person name="Kallscheuer N."/>
            <person name="Luecker S."/>
            <person name="Lage O.M."/>
            <person name="Pohl T."/>
            <person name="Merkel B.J."/>
            <person name="Hornburger P."/>
            <person name="Mueller R.-W."/>
            <person name="Bruemmer F."/>
            <person name="Labrenz M."/>
            <person name="Spormann A.M."/>
            <person name="Op Den Camp H."/>
            <person name="Overmann J."/>
            <person name="Amann R."/>
            <person name="Jetten M.S.M."/>
            <person name="Mascher T."/>
            <person name="Medema M.H."/>
            <person name="Devos D.P."/>
            <person name="Kaster A.-K."/>
            <person name="Ovreas L."/>
            <person name="Rohde M."/>
            <person name="Galperin M.Y."/>
            <person name="Jogler C."/>
        </authorList>
    </citation>
    <scope>NUCLEOTIDE SEQUENCE [LARGE SCALE GENOMIC DNA]</scope>
    <source>
        <strain evidence="5 6">KOR42</strain>
    </source>
</reference>
<evidence type="ECO:0000256" key="3">
    <source>
        <dbReference type="ARBA" id="ARBA00023315"/>
    </source>
</evidence>
<evidence type="ECO:0000259" key="4">
    <source>
        <dbReference type="Pfam" id="PF01515"/>
    </source>
</evidence>
<feature type="domain" description="Phosphate acetyl/butaryl transferase" evidence="4">
    <location>
        <begin position="77"/>
        <end position="294"/>
    </location>
</feature>
<dbReference type="Proteomes" id="UP000317243">
    <property type="component" value="Unassembled WGS sequence"/>
</dbReference>
<keyword evidence="3 5" id="KW-0012">Acyltransferase</keyword>
<dbReference type="InterPro" id="IPR002505">
    <property type="entry name" value="PTA_PTB"/>
</dbReference>
<dbReference type="InterPro" id="IPR012147">
    <property type="entry name" value="P_Ac_Bu_trans"/>
</dbReference>
<name>A0A5C5X781_9PLAN</name>
<accession>A0A5C5X781</accession>
<organism evidence="5 6">
    <name type="scientific">Thalassoglobus neptunius</name>
    <dbReference type="NCBI Taxonomy" id="1938619"/>
    <lineage>
        <taxon>Bacteria</taxon>
        <taxon>Pseudomonadati</taxon>
        <taxon>Planctomycetota</taxon>
        <taxon>Planctomycetia</taxon>
        <taxon>Planctomycetales</taxon>
        <taxon>Planctomycetaceae</taxon>
        <taxon>Thalassoglobus</taxon>
    </lineage>
</organism>
<protein>
    <submittedName>
        <fullName evidence="5">Phosphate acetyltransferase</fullName>
        <ecNumber evidence="5">2.3.1.8</ecNumber>
    </submittedName>
</protein>
<dbReference type="EMBL" id="SIHI01000001">
    <property type="protein sequence ID" value="TWT58628.1"/>
    <property type="molecule type" value="Genomic_DNA"/>
</dbReference>
<dbReference type="AlphaFoldDB" id="A0A5C5X781"/>
<dbReference type="GO" id="GO:0008959">
    <property type="term" value="F:phosphate acetyltransferase activity"/>
    <property type="evidence" value="ECO:0007669"/>
    <property type="project" value="UniProtKB-EC"/>
</dbReference>
<proteinExistence type="inferred from homology"/>
<keyword evidence="2 5" id="KW-0808">Transferase</keyword>
<evidence type="ECO:0000256" key="1">
    <source>
        <dbReference type="ARBA" id="ARBA00005656"/>
    </source>
</evidence>
<dbReference type="InterPro" id="IPR050500">
    <property type="entry name" value="Phos_Acetyltrans/Butyryltrans"/>
</dbReference>
<comment type="caution">
    <text evidence="5">The sequence shown here is derived from an EMBL/GenBank/DDBJ whole genome shotgun (WGS) entry which is preliminary data.</text>
</comment>
<dbReference type="SUPFAM" id="SSF53659">
    <property type="entry name" value="Isocitrate/Isopropylmalate dehydrogenase-like"/>
    <property type="match status" value="1"/>
</dbReference>
<sequence>MPLSSFQDLFSAADQLPSPVGVVAAGGADATVIQALELARRRGWVHPILTGDREQIQERADAIEVDLEPFVILEDAADSAAVAVNEVTSGRAAFLMKGQISTPHLMKAVLDKENGLRTGHTIGQVVLMEILRDNRCFLMTDTGISITPTSEQLEDLIRSVVEISKRLGEPKAKVALMAASEKVVPSMPETVVAQELVEKANQGAFGDCLVQGPLSFDLAYSRDASNKKGIDGEVTGCVDAMVFPNLLSANLTVKGMMYTSDCQFGGILTGTSHPVVFMSRADTVETRLNSIAYALHVCEAGVRSLR</sequence>
<dbReference type="RefSeq" id="WP_146509152.1">
    <property type="nucleotide sequence ID" value="NZ_SIHI01000001.1"/>
</dbReference>
<evidence type="ECO:0000256" key="2">
    <source>
        <dbReference type="ARBA" id="ARBA00022679"/>
    </source>
</evidence>
<dbReference type="Gene3D" id="3.40.718.10">
    <property type="entry name" value="Isopropylmalate Dehydrogenase"/>
    <property type="match status" value="1"/>
</dbReference>
<dbReference type="Pfam" id="PF01515">
    <property type="entry name" value="PTA_PTB"/>
    <property type="match status" value="1"/>
</dbReference>
<dbReference type="PIRSF" id="PIRSF000428">
    <property type="entry name" value="P_Ac_trans"/>
    <property type="match status" value="1"/>
</dbReference>
<dbReference type="OrthoDB" id="9774179at2"/>
<evidence type="ECO:0000313" key="5">
    <source>
        <dbReference type="EMBL" id="TWT58628.1"/>
    </source>
</evidence>
<gene>
    <name evidence="5" type="primary">pta</name>
    <name evidence="5" type="ORF">KOR42_20100</name>
</gene>
<comment type="similarity">
    <text evidence="1">Belongs to the phosphate acetyltransferase and butyryltransferase family.</text>
</comment>
<dbReference type="PANTHER" id="PTHR43356">
    <property type="entry name" value="PHOSPHATE ACETYLTRANSFERASE"/>
    <property type="match status" value="1"/>
</dbReference>
<evidence type="ECO:0000313" key="6">
    <source>
        <dbReference type="Proteomes" id="UP000317243"/>
    </source>
</evidence>